<dbReference type="EMBL" id="MNYR01000039">
    <property type="protein sequence ID" value="OIP55670.1"/>
    <property type="molecule type" value="Genomic_DNA"/>
</dbReference>
<gene>
    <name evidence="1" type="ORF">AUK13_02565</name>
</gene>
<dbReference type="AlphaFoldDB" id="A0A1J5FJD8"/>
<reference evidence="1 2" key="1">
    <citation type="journal article" date="2016" name="Environ. Microbiol.">
        <title>Genomic resolution of a cold subsurface aquifer community provides metabolic insights for novel microbes adapted to high CO concentrations.</title>
        <authorList>
            <person name="Probst A.J."/>
            <person name="Castelle C.J."/>
            <person name="Singh A."/>
            <person name="Brown C.T."/>
            <person name="Anantharaman K."/>
            <person name="Sharon I."/>
            <person name="Hug L.A."/>
            <person name="Burstein D."/>
            <person name="Emerson J.B."/>
            <person name="Thomas B.C."/>
            <person name="Banfield J.F."/>
        </authorList>
    </citation>
    <scope>NUCLEOTIDE SEQUENCE [LARGE SCALE GENOMIC DNA]</scope>
    <source>
        <strain evidence="1">CG2_30_39_24</strain>
    </source>
</reference>
<name>A0A1J5FJD8_9BACT</name>
<proteinExistence type="predicted"/>
<dbReference type="Proteomes" id="UP000183922">
    <property type="component" value="Unassembled WGS sequence"/>
</dbReference>
<sequence length="69" mass="8378">MTTQTAEKIYKEVKALRQETKTLKELFFLILKDYEGEYKNSFIKRILKKSRSKPQFIFINKKEFLKQIS</sequence>
<accession>A0A1J5FJD8</accession>
<protein>
    <submittedName>
        <fullName evidence="1">Uncharacterized protein</fullName>
    </submittedName>
</protein>
<organism evidence="1 2">
    <name type="scientific">Candidatus Kuenenbacteria bacterium CG2_30_39_24</name>
    <dbReference type="NCBI Taxonomy" id="1805236"/>
    <lineage>
        <taxon>Bacteria</taxon>
        <taxon>Candidatus Kueneniibacteriota</taxon>
    </lineage>
</organism>
<evidence type="ECO:0000313" key="2">
    <source>
        <dbReference type="Proteomes" id="UP000183922"/>
    </source>
</evidence>
<comment type="caution">
    <text evidence="1">The sequence shown here is derived from an EMBL/GenBank/DDBJ whole genome shotgun (WGS) entry which is preliminary data.</text>
</comment>
<evidence type="ECO:0000313" key="1">
    <source>
        <dbReference type="EMBL" id="OIP55670.1"/>
    </source>
</evidence>